<dbReference type="EMBL" id="SSMQ01000087">
    <property type="protein sequence ID" value="TKC96428.1"/>
    <property type="molecule type" value="Genomic_DNA"/>
</dbReference>
<accession>A0A4V5PLF7</accession>
<keyword evidence="2" id="KW-1185">Reference proteome</keyword>
<evidence type="ECO:0000313" key="1">
    <source>
        <dbReference type="EMBL" id="TKC96428.1"/>
    </source>
</evidence>
<dbReference type="PANTHER" id="PTHR30528:SF0">
    <property type="entry name" value="CYTOPLASMIC PROTEIN"/>
    <property type="match status" value="1"/>
</dbReference>
<reference evidence="1 2" key="1">
    <citation type="submission" date="2019-04" db="EMBL/GenBank/DDBJ databases">
        <authorList>
            <person name="Li Y."/>
            <person name="Wang J."/>
        </authorList>
    </citation>
    <scope>NUCLEOTIDE SEQUENCE [LARGE SCALE GENOMIC DNA]</scope>
    <source>
        <strain evidence="1 2">DSM 14668</strain>
    </source>
</reference>
<dbReference type="Proteomes" id="UP000309215">
    <property type="component" value="Unassembled WGS sequence"/>
</dbReference>
<evidence type="ECO:0000313" key="2">
    <source>
        <dbReference type="Proteomes" id="UP000309215"/>
    </source>
</evidence>
<dbReference type="InterPro" id="IPR009351">
    <property type="entry name" value="AlkZ-like"/>
</dbReference>
<dbReference type="PANTHER" id="PTHR30528">
    <property type="entry name" value="CYTOPLASMIC PROTEIN"/>
    <property type="match status" value="1"/>
</dbReference>
<dbReference type="RefSeq" id="WP_136935428.1">
    <property type="nucleotide sequence ID" value="NZ_SSMQ01000087.1"/>
</dbReference>
<dbReference type="OrthoDB" id="9787207at2"/>
<organism evidence="1 2">
    <name type="scientific">Polyangium fumosum</name>
    <dbReference type="NCBI Taxonomy" id="889272"/>
    <lineage>
        <taxon>Bacteria</taxon>
        <taxon>Pseudomonadati</taxon>
        <taxon>Myxococcota</taxon>
        <taxon>Polyangia</taxon>
        <taxon>Polyangiales</taxon>
        <taxon>Polyangiaceae</taxon>
        <taxon>Polyangium</taxon>
    </lineage>
</organism>
<name>A0A4V5PLF7_9BACT</name>
<dbReference type="AlphaFoldDB" id="A0A4V5PLF7"/>
<proteinExistence type="predicted"/>
<dbReference type="Pfam" id="PF06224">
    <property type="entry name" value="AlkZ-like"/>
    <property type="match status" value="1"/>
</dbReference>
<comment type="caution">
    <text evidence="1">The sequence shown here is derived from an EMBL/GenBank/DDBJ whole genome shotgun (WGS) entry which is preliminary data.</text>
</comment>
<protein>
    <submittedName>
        <fullName evidence="1">Winged helix-turn-helix domain-containing protein</fullName>
    </submittedName>
</protein>
<gene>
    <name evidence="1" type="ORF">E8A74_45455</name>
</gene>
<sequence length="403" mass="45043">MKETFDLSANQARRIALAAQGFGEARPASVNRRHFAKTAERLGVIQLDSVNVIVRTHYLPAFSRLGVYPQALLEKEAWGNKRSLFEYWGHEASLLPLALQPLLRWRMARAEAGEQWGGLARFGKERRPYIESVLAEIEKRGPVTGGDFATGPRGASGWWSWSEGKRALEWLFWAGYVTTATRRGFERVYDLTARVLPAEIHGMPTPPEADAQRALVRIASRAMGVATEADLRDYFRLPLQGARARVQELVEAGELLPVKVEGFSKPAYLHPEAQTPRKIAARALLSPFDNLIWFRDRTERLFGVKIRLEIYTPAEKRTHGYYVLPFLEGDTITARVDLKADRKEKVLRVQASHTEPGAGPDTPDLLAAELSRMAAWLGLERVEVARRGKLAGALKSALKGLSA</sequence>